<dbReference type="AlphaFoldDB" id="A0AAV3UHW2"/>
<reference evidence="2 3" key="1">
    <citation type="journal article" date="2019" name="Int. J. Syst. Evol. Microbiol.">
        <title>The Global Catalogue of Microorganisms (GCM) 10K type strain sequencing project: providing services to taxonomists for standard genome sequencing and annotation.</title>
        <authorList>
            <consortium name="The Broad Institute Genomics Platform"/>
            <consortium name="The Broad Institute Genome Sequencing Center for Infectious Disease"/>
            <person name="Wu L."/>
            <person name="Ma J."/>
        </authorList>
    </citation>
    <scope>NUCLEOTIDE SEQUENCE [LARGE SCALE GENOMIC DNA]</scope>
    <source>
        <strain evidence="2 3">JCM 17504</strain>
    </source>
</reference>
<dbReference type="Proteomes" id="UP001501729">
    <property type="component" value="Unassembled WGS sequence"/>
</dbReference>
<sequence length="157" mass="17022">MPSRFQDRLFRRQRHGFHATALPKASCGTATGAPIAKRVIVNGFQPLSLTHGVNLAVEGGSITLSRPVGRFTVLANDANPATGYRTGPWEPTPRNIQDDGFSASRTSVQVPEADVTLDIRHVMVCTKRLGFGQPPTPIAQSSDAIHARRKRRDSPAD</sequence>
<feature type="region of interest" description="Disordered" evidence="1">
    <location>
        <begin position="82"/>
        <end position="107"/>
    </location>
</feature>
<dbReference type="GeneID" id="68616044"/>
<feature type="region of interest" description="Disordered" evidence="1">
    <location>
        <begin position="130"/>
        <end position="157"/>
    </location>
</feature>
<dbReference type="EMBL" id="BAABKX010000008">
    <property type="protein sequence ID" value="GAA5050779.1"/>
    <property type="molecule type" value="Genomic_DNA"/>
</dbReference>
<name>A0AAV3UHW2_9EURY</name>
<dbReference type="RefSeq" id="WP_227777742.1">
    <property type="nucleotide sequence ID" value="NZ_BAABKX010000008.1"/>
</dbReference>
<feature type="compositionally biased region" description="Basic residues" evidence="1">
    <location>
        <begin position="147"/>
        <end position="157"/>
    </location>
</feature>
<organism evidence="2 3">
    <name type="scientific">Haladaptatus pallidirubidus</name>
    <dbReference type="NCBI Taxonomy" id="1008152"/>
    <lineage>
        <taxon>Archaea</taxon>
        <taxon>Methanobacteriati</taxon>
        <taxon>Methanobacteriota</taxon>
        <taxon>Stenosarchaea group</taxon>
        <taxon>Halobacteria</taxon>
        <taxon>Halobacteriales</taxon>
        <taxon>Haladaptataceae</taxon>
        <taxon>Haladaptatus</taxon>
    </lineage>
</organism>
<keyword evidence="3" id="KW-1185">Reference proteome</keyword>
<evidence type="ECO:0000313" key="2">
    <source>
        <dbReference type="EMBL" id="GAA5050779.1"/>
    </source>
</evidence>
<proteinExistence type="predicted"/>
<evidence type="ECO:0000256" key="1">
    <source>
        <dbReference type="SAM" id="MobiDB-lite"/>
    </source>
</evidence>
<evidence type="ECO:0000313" key="3">
    <source>
        <dbReference type="Proteomes" id="UP001501729"/>
    </source>
</evidence>
<comment type="caution">
    <text evidence="2">The sequence shown here is derived from an EMBL/GenBank/DDBJ whole genome shotgun (WGS) entry which is preliminary data.</text>
</comment>
<gene>
    <name evidence="2" type="ORF">GCM10025751_25300</name>
</gene>
<accession>A0AAV3UHW2</accession>
<protein>
    <submittedName>
        <fullName evidence="2">Uncharacterized protein</fullName>
    </submittedName>
</protein>